<evidence type="ECO:0000313" key="2">
    <source>
        <dbReference type="EMBL" id="PAV70252.1"/>
    </source>
</evidence>
<name>A0A2A2K8N0_9BILA</name>
<gene>
    <name evidence="2" type="ORF">WR25_12672</name>
</gene>
<accession>A0A2A2K8N0</accession>
<organism evidence="2 3">
    <name type="scientific">Diploscapter pachys</name>
    <dbReference type="NCBI Taxonomy" id="2018661"/>
    <lineage>
        <taxon>Eukaryota</taxon>
        <taxon>Metazoa</taxon>
        <taxon>Ecdysozoa</taxon>
        <taxon>Nematoda</taxon>
        <taxon>Chromadorea</taxon>
        <taxon>Rhabditida</taxon>
        <taxon>Rhabditina</taxon>
        <taxon>Rhabditomorpha</taxon>
        <taxon>Rhabditoidea</taxon>
        <taxon>Rhabditidae</taxon>
        <taxon>Diploscapter</taxon>
    </lineage>
</organism>
<reference evidence="2 3" key="1">
    <citation type="journal article" date="2017" name="Curr. Biol.">
        <title>Genome architecture and evolution of a unichromosomal asexual nematode.</title>
        <authorList>
            <person name="Fradin H."/>
            <person name="Zegar C."/>
            <person name="Gutwein M."/>
            <person name="Lucas J."/>
            <person name="Kovtun M."/>
            <person name="Corcoran D."/>
            <person name="Baugh L.R."/>
            <person name="Kiontke K."/>
            <person name="Gunsalus K."/>
            <person name="Fitch D.H."/>
            <person name="Piano F."/>
        </authorList>
    </citation>
    <scope>NUCLEOTIDE SEQUENCE [LARGE SCALE GENOMIC DNA]</scope>
    <source>
        <strain evidence="2">PF1309</strain>
    </source>
</reference>
<evidence type="ECO:0000256" key="1">
    <source>
        <dbReference type="SAM" id="MobiDB-lite"/>
    </source>
</evidence>
<proteinExistence type="predicted"/>
<feature type="region of interest" description="Disordered" evidence="1">
    <location>
        <begin position="54"/>
        <end position="88"/>
    </location>
</feature>
<dbReference type="EMBL" id="LIAE01009320">
    <property type="protein sequence ID" value="PAV70252.1"/>
    <property type="molecule type" value="Genomic_DNA"/>
</dbReference>
<evidence type="ECO:0000313" key="3">
    <source>
        <dbReference type="Proteomes" id="UP000218231"/>
    </source>
</evidence>
<sequence>MPRLLGRLGHHRPDAPLRIAAVEMVEIGEAGRGQAKVAGGETDRGQRSFAHTVGGQFARRRAADDRQPLAAAGDRLRQRVQRIPARTE</sequence>
<keyword evidence="3" id="KW-1185">Reference proteome</keyword>
<dbReference type="Proteomes" id="UP000218231">
    <property type="component" value="Unassembled WGS sequence"/>
</dbReference>
<comment type="caution">
    <text evidence="2">The sequence shown here is derived from an EMBL/GenBank/DDBJ whole genome shotgun (WGS) entry which is preliminary data.</text>
</comment>
<dbReference type="AlphaFoldDB" id="A0A2A2K8N0"/>
<protein>
    <submittedName>
        <fullName evidence="2">Uncharacterized protein</fullName>
    </submittedName>
</protein>